<accession>A0AAV5LP84</accession>
<dbReference type="Proteomes" id="UP001054252">
    <property type="component" value="Unassembled WGS sequence"/>
</dbReference>
<sequence length="67" mass="6958">MAPDASNSVLVPLALLSYPLPFPLRNISSTLCHGVLLLGLSREDEKESGCTAVNRKGAAKGCEEGCG</sequence>
<dbReference type="AlphaFoldDB" id="A0AAV5LP84"/>
<evidence type="ECO:0000313" key="1">
    <source>
        <dbReference type="EMBL" id="GKV38954.1"/>
    </source>
</evidence>
<reference evidence="1 2" key="1">
    <citation type="journal article" date="2021" name="Commun. Biol.">
        <title>The genome of Shorea leprosula (Dipterocarpaceae) highlights the ecological relevance of drought in aseasonal tropical rainforests.</title>
        <authorList>
            <person name="Ng K.K.S."/>
            <person name="Kobayashi M.J."/>
            <person name="Fawcett J.A."/>
            <person name="Hatakeyama M."/>
            <person name="Paape T."/>
            <person name="Ng C.H."/>
            <person name="Ang C.C."/>
            <person name="Tnah L.H."/>
            <person name="Lee C.T."/>
            <person name="Nishiyama T."/>
            <person name="Sese J."/>
            <person name="O'Brien M.J."/>
            <person name="Copetti D."/>
            <person name="Mohd Noor M.I."/>
            <person name="Ong R.C."/>
            <person name="Putra M."/>
            <person name="Sireger I.Z."/>
            <person name="Indrioko S."/>
            <person name="Kosugi Y."/>
            <person name="Izuno A."/>
            <person name="Isagi Y."/>
            <person name="Lee S.L."/>
            <person name="Shimizu K.K."/>
        </authorList>
    </citation>
    <scope>NUCLEOTIDE SEQUENCE [LARGE SCALE GENOMIC DNA]</scope>
    <source>
        <strain evidence="1">214</strain>
    </source>
</reference>
<dbReference type="EMBL" id="BPVZ01000131">
    <property type="protein sequence ID" value="GKV38954.1"/>
    <property type="molecule type" value="Genomic_DNA"/>
</dbReference>
<evidence type="ECO:0000313" key="2">
    <source>
        <dbReference type="Proteomes" id="UP001054252"/>
    </source>
</evidence>
<protein>
    <submittedName>
        <fullName evidence="1">Uncharacterized protein</fullName>
    </submittedName>
</protein>
<name>A0AAV5LP84_9ROSI</name>
<gene>
    <name evidence="1" type="ORF">SLEP1_g46801</name>
</gene>
<proteinExistence type="predicted"/>
<comment type="caution">
    <text evidence="1">The sequence shown here is derived from an EMBL/GenBank/DDBJ whole genome shotgun (WGS) entry which is preliminary data.</text>
</comment>
<organism evidence="1 2">
    <name type="scientific">Rubroshorea leprosula</name>
    <dbReference type="NCBI Taxonomy" id="152421"/>
    <lineage>
        <taxon>Eukaryota</taxon>
        <taxon>Viridiplantae</taxon>
        <taxon>Streptophyta</taxon>
        <taxon>Embryophyta</taxon>
        <taxon>Tracheophyta</taxon>
        <taxon>Spermatophyta</taxon>
        <taxon>Magnoliopsida</taxon>
        <taxon>eudicotyledons</taxon>
        <taxon>Gunneridae</taxon>
        <taxon>Pentapetalae</taxon>
        <taxon>rosids</taxon>
        <taxon>malvids</taxon>
        <taxon>Malvales</taxon>
        <taxon>Dipterocarpaceae</taxon>
        <taxon>Rubroshorea</taxon>
    </lineage>
</organism>
<keyword evidence="2" id="KW-1185">Reference proteome</keyword>